<dbReference type="Proteomes" id="UP000076079">
    <property type="component" value="Chromosome"/>
</dbReference>
<dbReference type="OrthoDB" id="9781333at2"/>
<keyword evidence="3" id="KW-1185">Reference proteome</keyword>
<dbReference type="EMBL" id="CP015136">
    <property type="protein sequence ID" value="AMY09813.1"/>
    <property type="molecule type" value="Genomic_DNA"/>
</dbReference>
<reference evidence="2 3" key="1">
    <citation type="journal article" date="2016" name="Genome Announc.">
        <title>First Complete Genome Sequence of a Subdivision 6 Acidobacterium Strain.</title>
        <authorList>
            <person name="Huang S."/>
            <person name="Vieira S."/>
            <person name="Bunk B."/>
            <person name="Riedel T."/>
            <person name="Sproer C."/>
            <person name="Overmann J."/>
        </authorList>
    </citation>
    <scope>NUCLEOTIDE SEQUENCE [LARGE SCALE GENOMIC DNA]</scope>
    <source>
        <strain evidence="3">DSM 100886 HEG_-6_39</strain>
    </source>
</reference>
<evidence type="ECO:0000313" key="3">
    <source>
        <dbReference type="Proteomes" id="UP000076079"/>
    </source>
</evidence>
<feature type="transmembrane region" description="Helical" evidence="1">
    <location>
        <begin position="12"/>
        <end position="29"/>
    </location>
</feature>
<evidence type="ECO:0000313" key="2">
    <source>
        <dbReference type="EMBL" id="AMY09813.1"/>
    </source>
</evidence>
<sequence>MDIRFAYAPPAWAWALGGVAILLLALAVYRSARARISAPRWALLVALRVVTLVVVALILLRPVRLIPAAAATGRAVAIVVDDSRSMQLPDAQGIETRLQRARQLVAGRLRPLLEGDFDLRVFAISDTLREVPSEDALTGNGRGSDLGGAVTAMTERAAAGEFVGMVLVSDGAASTPVPAVPGALPVFAIGVGASGGVVDREVRDVAVSDVSVVDSFAEVTANLVSHGARDTVDVRLLENGRPLDIRQVRLPGNSQPVRERFRVSPSRTAATVYTVEMAEATAELTPANNRGTVFVPAPGLPHPILIVEGAPGFEHSFLTRTLKNDTGLDVDVIVRKGRSDRGEPTFYVQGAASRTAALVNGFPRTREELFRYAAVVFGNIEADFLSRDQVAMLLSFVEQRGGGLAIIGARSFGERGVIGTELGRILAVEARGAGAVNAAAAASSRQGTRIELTSSGQDHPVMQLAPGPDAVASPWNALPSLAAAAAVGRTRPGAEVLALVSGPAGEPQPLVAVQRAGRGRTLLFTGEGAWRWRMGLASGNVAYETFWRQALRWVAVQAPAPVSVEVEAPPLGTVVPIAVRVVTPAFEPVSDAGVQVRVEEPGGAARTLTASLDSTEPGLYRASLLTLAPGVHRIDVDASRGGQSLGKTSAQVLAGGNDPEFVDPRRNDAVLRRLSEATGGALLETSALAGLSDRIRKAAASPTARLVERDVWHNGWSFMIICALLGIEWALRRRWGLR</sequence>
<keyword evidence="1" id="KW-0812">Transmembrane</keyword>
<dbReference type="PANTHER" id="PTHR37947:SF1">
    <property type="entry name" value="BLL2462 PROTEIN"/>
    <property type="match status" value="1"/>
</dbReference>
<dbReference type="KEGG" id="abac:LuPra_03039"/>
<dbReference type="RefSeq" id="WP_110171529.1">
    <property type="nucleotide sequence ID" value="NZ_CP015136.1"/>
</dbReference>
<dbReference type="Gene3D" id="3.40.50.880">
    <property type="match status" value="1"/>
</dbReference>
<dbReference type="PANTHER" id="PTHR37947">
    <property type="entry name" value="BLL2462 PROTEIN"/>
    <property type="match status" value="1"/>
</dbReference>
<proteinExistence type="predicted"/>
<dbReference type="SUPFAM" id="SSF52317">
    <property type="entry name" value="Class I glutamine amidotransferase-like"/>
    <property type="match status" value="1"/>
</dbReference>
<reference evidence="3" key="2">
    <citation type="submission" date="2016-04" db="EMBL/GenBank/DDBJ databases">
        <title>First Complete Genome Sequence of a Subdivision 6 Acidobacterium.</title>
        <authorList>
            <person name="Huang S."/>
            <person name="Vieira S."/>
            <person name="Bunk B."/>
            <person name="Riedel T."/>
            <person name="Sproeer C."/>
            <person name="Overmann J."/>
        </authorList>
    </citation>
    <scope>NUCLEOTIDE SEQUENCE [LARGE SCALE GENOMIC DNA]</scope>
    <source>
        <strain evidence="3">DSM 100886 HEG_-6_39</strain>
    </source>
</reference>
<name>A0A143PNQ3_LUTPR</name>
<accession>A0A143PNQ3</accession>
<evidence type="ECO:0000256" key="1">
    <source>
        <dbReference type="SAM" id="Phobius"/>
    </source>
</evidence>
<organism evidence="2 3">
    <name type="scientific">Luteitalea pratensis</name>
    <dbReference type="NCBI Taxonomy" id="1855912"/>
    <lineage>
        <taxon>Bacteria</taxon>
        <taxon>Pseudomonadati</taxon>
        <taxon>Acidobacteriota</taxon>
        <taxon>Vicinamibacteria</taxon>
        <taxon>Vicinamibacterales</taxon>
        <taxon>Vicinamibacteraceae</taxon>
        <taxon>Luteitalea</taxon>
    </lineage>
</organism>
<dbReference type="STRING" id="1855912.LuPra_03039"/>
<feature type="transmembrane region" description="Helical" evidence="1">
    <location>
        <begin position="41"/>
        <end position="60"/>
    </location>
</feature>
<keyword evidence="1" id="KW-1133">Transmembrane helix</keyword>
<gene>
    <name evidence="2" type="ORF">LuPra_03039</name>
</gene>
<keyword evidence="1" id="KW-0472">Membrane</keyword>
<dbReference type="InterPro" id="IPR029062">
    <property type="entry name" value="Class_I_gatase-like"/>
</dbReference>
<dbReference type="AlphaFoldDB" id="A0A143PNQ3"/>
<protein>
    <submittedName>
        <fullName evidence="2">Putative membrane protein</fullName>
    </submittedName>
</protein>